<comment type="caution">
    <text evidence="1">The sequence shown here is derived from an EMBL/GenBank/DDBJ whole genome shotgun (WGS) entry which is preliminary data.</text>
</comment>
<name>A0ACC1CXT2_9NEOP</name>
<dbReference type="Proteomes" id="UP000824533">
    <property type="component" value="Linkage Group LG14"/>
</dbReference>
<organism evidence="1 2">
    <name type="scientific">Dendrolimus kikuchii</name>
    <dbReference type="NCBI Taxonomy" id="765133"/>
    <lineage>
        <taxon>Eukaryota</taxon>
        <taxon>Metazoa</taxon>
        <taxon>Ecdysozoa</taxon>
        <taxon>Arthropoda</taxon>
        <taxon>Hexapoda</taxon>
        <taxon>Insecta</taxon>
        <taxon>Pterygota</taxon>
        <taxon>Neoptera</taxon>
        <taxon>Endopterygota</taxon>
        <taxon>Lepidoptera</taxon>
        <taxon>Glossata</taxon>
        <taxon>Ditrysia</taxon>
        <taxon>Bombycoidea</taxon>
        <taxon>Lasiocampidae</taxon>
        <taxon>Dendrolimus</taxon>
    </lineage>
</organism>
<gene>
    <name evidence="1" type="ORF">K1T71_008478</name>
</gene>
<evidence type="ECO:0000313" key="1">
    <source>
        <dbReference type="EMBL" id="KAJ0176304.1"/>
    </source>
</evidence>
<evidence type="ECO:0000313" key="2">
    <source>
        <dbReference type="Proteomes" id="UP000824533"/>
    </source>
</evidence>
<proteinExistence type="predicted"/>
<accession>A0ACC1CXT2</accession>
<dbReference type="EMBL" id="CM034400">
    <property type="protein sequence ID" value="KAJ0176304.1"/>
    <property type="molecule type" value="Genomic_DNA"/>
</dbReference>
<sequence length="81" mass="9706">MFLTNILLKKAKSKYIMVLMESAVSGHHQTRIRERLSDKLEYITYDPYIQSESLYKERRKIRSMKSTWQPRKEITTIGKIV</sequence>
<reference evidence="1 2" key="1">
    <citation type="journal article" date="2021" name="Front. Genet.">
        <title>Chromosome-Level Genome Assembly Reveals Significant Gene Expansion in the Toll and IMD Signaling Pathways of Dendrolimus kikuchii.</title>
        <authorList>
            <person name="Zhou J."/>
            <person name="Wu P."/>
            <person name="Xiong Z."/>
            <person name="Liu N."/>
            <person name="Zhao N."/>
            <person name="Ji M."/>
            <person name="Qiu Y."/>
            <person name="Yang B."/>
        </authorList>
    </citation>
    <scope>NUCLEOTIDE SEQUENCE [LARGE SCALE GENOMIC DNA]</scope>
    <source>
        <strain evidence="1">Ann1</strain>
    </source>
</reference>
<keyword evidence="2" id="KW-1185">Reference proteome</keyword>
<protein>
    <submittedName>
        <fullName evidence="1">Uncharacterized protein</fullName>
    </submittedName>
</protein>